<dbReference type="PROSITE" id="PS00061">
    <property type="entry name" value="ADH_SHORT"/>
    <property type="match status" value="1"/>
</dbReference>
<protein>
    <submittedName>
        <fullName evidence="4">SDR family NAD(P)-dependent oxidoreductase</fullName>
    </submittedName>
</protein>
<dbReference type="InterPro" id="IPR036291">
    <property type="entry name" value="NAD(P)-bd_dom_sf"/>
</dbReference>
<dbReference type="InterPro" id="IPR002347">
    <property type="entry name" value="SDR_fam"/>
</dbReference>
<dbReference type="PANTHER" id="PTHR44196:SF1">
    <property type="entry name" value="DEHYDROGENASE_REDUCTASE SDR FAMILY MEMBER 7B"/>
    <property type="match status" value="1"/>
</dbReference>
<evidence type="ECO:0000256" key="2">
    <source>
        <dbReference type="ARBA" id="ARBA00023002"/>
    </source>
</evidence>
<evidence type="ECO:0000256" key="3">
    <source>
        <dbReference type="RuleBase" id="RU000363"/>
    </source>
</evidence>
<dbReference type="Pfam" id="PF00106">
    <property type="entry name" value="adh_short"/>
    <property type="match status" value="1"/>
</dbReference>
<accession>A0ABN1XSL3</accession>
<reference evidence="4 5" key="1">
    <citation type="journal article" date="2019" name="Int. J. Syst. Evol. Microbiol.">
        <title>The Global Catalogue of Microorganisms (GCM) 10K type strain sequencing project: providing services to taxonomists for standard genome sequencing and annotation.</title>
        <authorList>
            <consortium name="The Broad Institute Genomics Platform"/>
            <consortium name="The Broad Institute Genome Sequencing Center for Infectious Disease"/>
            <person name="Wu L."/>
            <person name="Ma J."/>
        </authorList>
    </citation>
    <scope>NUCLEOTIDE SEQUENCE [LARGE SCALE GENOMIC DNA]</scope>
    <source>
        <strain evidence="4 5">JCM 11896</strain>
    </source>
</reference>
<sequence>MTPIPARLRAGGRTRTGPSVLARAVVTGAGGGLGRAFCLELARRGGRVICADLDEAAARETVRLIDTQVEGSREAIAVRCDVTDLTEVRLLADAAQTWLDGPPTLVVNNAGIGTGGDPVGDDDLDDWHATHAVNFWGVVHGCHVFTPILRAAGGGGVLNVASAAGFAAAPRMGAYSTSKAAVLALSETVAAETAGSGVTVSVLCPTFIRTGIVDAGRISAEASGLAARLMTATGRAPAEIARVALDAHDRGRLHVLPQWEARLLWRAKRALPGPCTRATGLFARLATALTPHGGSS</sequence>
<dbReference type="CDD" id="cd05233">
    <property type="entry name" value="SDR_c"/>
    <property type="match status" value="1"/>
</dbReference>
<gene>
    <name evidence="4" type="ORF">GCM10009613_26400</name>
</gene>
<comment type="similarity">
    <text evidence="1 3">Belongs to the short-chain dehydrogenases/reductases (SDR) family.</text>
</comment>
<dbReference type="Gene3D" id="3.40.50.720">
    <property type="entry name" value="NAD(P)-binding Rossmann-like Domain"/>
    <property type="match status" value="1"/>
</dbReference>
<proteinExistence type="inferred from homology"/>
<organism evidence="4 5">
    <name type="scientific">Pseudonocardia kongjuensis</name>
    <dbReference type="NCBI Taxonomy" id="102227"/>
    <lineage>
        <taxon>Bacteria</taxon>
        <taxon>Bacillati</taxon>
        <taxon>Actinomycetota</taxon>
        <taxon>Actinomycetes</taxon>
        <taxon>Pseudonocardiales</taxon>
        <taxon>Pseudonocardiaceae</taxon>
        <taxon>Pseudonocardia</taxon>
    </lineage>
</organism>
<dbReference type="PRINTS" id="PR00080">
    <property type="entry name" value="SDRFAMILY"/>
</dbReference>
<keyword evidence="2" id="KW-0560">Oxidoreductase</keyword>
<dbReference type="Proteomes" id="UP001501414">
    <property type="component" value="Unassembled WGS sequence"/>
</dbReference>
<evidence type="ECO:0000256" key="1">
    <source>
        <dbReference type="ARBA" id="ARBA00006484"/>
    </source>
</evidence>
<evidence type="ECO:0000313" key="4">
    <source>
        <dbReference type="EMBL" id="GAA1388676.1"/>
    </source>
</evidence>
<dbReference type="SUPFAM" id="SSF51735">
    <property type="entry name" value="NAD(P)-binding Rossmann-fold domains"/>
    <property type="match status" value="1"/>
</dbReference>
<dbReference type="PANTHER" id="PTHR44196">
    <property type="entry name" value="DEHYDROGENASE/REDUCTASE SDR FAMILY MEMBER 7B"/>
    <property type="match status" value="1"/>
</dbReference>
<dbReference type="EMBL" id="BAAAJK010000008">
    <property type="protein sequence ID" value="GAA1388676.1"/>
    <property type="molecule type" value="Genomic_DNA"/>
</dbReference>
<dbReference type="InterPro" id="IPR020904">
    <property type="entry name" value="Sc_DH/Rdtase_CS"/>
</dbReference>
<name>A0ABN1XSL3_9PSEU</name>
<dbReference type="RefSeq" id="WP_344021999.1">
    <property type="nucleotide sequence ID" value="NZ_BAAAJK010000008.1"/>
</dbReference>
<comment type="caution">
    <text evidence="4">The sequence shown here is derived from an EMBL/GenBank/DDBJ whole genome shotgun (WGS) entry which is preliminary data.</text>
</comment>
<keyword evidence="5" id="KW-1185">Reference proteome</keyword>
<dbReference type="PRINTS" id="PR00081">
    <property type="entry name" value="GDHRDH"/>
</dbReference>
<evidence type="ECO:0000313" key="5">
    <source>
        <dbReference type="Proteomes" id="UP001501414"/>
    </source>
</evidence>